<dbReference type="Gene3D" id="3.30.300.30">
    <property type="match status" value="1"/>
</dbReference>
<evidence type="ECO:0000256" key="3">
    <source>
        <dbReference type="ARBA" id="ARBA00022598"/>
    </source>
</evidence>
<dbReference type="InterPro" id="IPR023213">
    <property type="entry name" value="CAT-like_dom_sf"/>
</dbReference>
<dbReference type="GeneID" id="70247028"/>
<dbReference type="SUPFAM" id="SSF47336">
    <property type="entry name" value="ACP-like"/>
    <property type="match status" value="1"/>
</dbReference>
<dbReference type="FunFam" id="3.30.300.30:FF:000015">
    <property type="entry name" value="Nonribosomal peptide synthase SidD"/>
    <property type="match status" value="1"/>
</dbReference>
<dbReference type="SUPFAM" id="SSF56801">
    <property type="entry name" value="Acetyl-CoA synthetase-like"/>
    <property type="match status" value="1"/>
</dbReference>
<protein>
    <recommendedName>
        <fullName evidence="5">Carrier domain-containing protein</fullName>
    </recommendedName>
</protein>
<evidence type="ECO:0000256" key="1">
    <source>
        <dbReference type="ARBA" id="ARBA00022450"/>
    </source>
</evidence>
<dbReference type="PROSITE" id="PS50075">
    <property type="entry name" value="CARRIER"/>
    <property type="match status" value="1"/>
</dbReference>
<dbReference type="FunFam" id="3.40.50.980:FF:000001">
    <property type="entry name" value="Non-ribosomal peptide synthetase"/>
    <property type="match status" value="1"/>
</dbReference>
<gene>
    <name evidence="6" type="ORF">BGW36DRAFT_383992</name>
</gene>
<dbReference type="PANTHER" id="PTHR45527:SF3">
    <property type="entry name" value="SIDEROPHORE SYNTHETASE (EUROFUNG)"/>
    <property type="match status" value="1"/>
</dbReference>
<keyword evidence="1" id="KW-0596">Phosphopantetheine</keyword>
<organism evidence="6 7">
    <name type="scientific">Talaromyces proteolyticus</name>
    <dbReference type="NCBI Taxonomy" id="1131652"/>
    <lineage>
        <taxon>Eukaryota</taxon>
        <taxon>Fungi</taxon>
        <taxon>Dikarya</taxon>
        <taxon>Ascomycota</taxon>
        <taxon>Pezizomycotina</taxon>
        <taxon>Eurotiomycetes</taxon>
        <taxon>Eurotiomycetidae</taxon>
        <taxon>Eurotiales</taxon>
        <taxon>Trichocomaceae</taxon>
        <taxon>Talaromyces</taxon>
        <taxon>Talaromyces sect. Bacilispori</taxon>
    </lineage>
</organism>
<sequence>MELTYSVSRVSNDKDQILGPQVFHLAWAVTLSQYLSTTSVHFSSIDPDAAEKTPAPEPWYIGLQLENTVAQEYQKFKIKTNGVEQSDQDRSATTGLDRETLLVVGATETDFSVKDYSPIVFGQIKEKSIHVKAKFDPAVITKWLMYRVLRHFAFVIEHILAEPNSKLEKVAIVNPDDVAQLAEWNRTCPAPVRDCVHDIIAKHVETRPDSPAVCSWDGDFTYQQLDELSSRLAVHLQSLGVGPEVFVPLIFEKSKWNIVGTLGVIKAGGIFTPLDPKHPVKRLQDICQQTKAKVIVTSNQYKSLASALTENANVVAVGEWESAWCHNPGDYVSSSVSPDNGLYSIFTSGTTGKPKGVVIEHLTWCSGIGPMMDRMGLSHESRAYQFSSHAFDVSVSDILATLCAGACICIPSDLERTSNLVESANRMKVTICTMTPSVARLFRPADVPTLKRMVFCGELMTPSDLEIWRPVLRNLYGPVETTVFCTGQVGLIPTHRNIGYAFGSVFWVVDRNDHRKLAPIGSVGEILIEGPMVARGYLNDPEKTANSFVEPPEWIRQFRKDGGFRRYLTGDLARYNEDGTLEFQARKDTQVKYHGQRIELAEVAKHTHTSFEDAQDVVVDMVSLQARGGHDVLVTFVLLSSLKDEASETFILPASTTFRQKCLSAETKLREFVPSYMIPSVYIPVSRMPLTSNGKIDRRVLKEVALGLSSGQLDSYTTAIPSQLAEPSFRQPVTEKEKTFQKLVAEALNQDFKSIGMDDSFFHVGGDSTTAMKLVVLSRQANIHFTVPDLITRPKLSELLAWTEKQNLESNGTGIPNAAIVRSKPQPFSILGVTDPETFFKDTLAPQIRSLSFDDVLDVFPMTDMQNRFYGPCIYHQLYLNGSVDKERLRSACEQLVEERAILRAIFASYKDSLIQVIPKKSFKISFVEDECETDLAEYVGGFCQTDVATSLQVGVPPVKFILVSKSETEHCLILRITHAQYDGVTLPILYRRIASLYNGHVGSVTTDYPDYLYSTWAQKGPASFEIWKNVLQDSSMTYVGTQADMKDAQPALLYGARALPVLQPPLGFTLATVVKAAWALTLSEHAKTYDIAFGQMVNGRGLNLPGIEDVLGPCFNTIPVRIALQPTWTGLELLRYVQNQHLQTMPVSSIGFEDIKTNSTSWDAATPSATNVVHQHFEHLEELSIDERLQCTIKEFFVPQVPQEVVLYSEPKETHWELALVTSAPVMDAQAFDGLLGTAADNIQSLIAQPNKLLADYGSEASN</sequence>
<accession>A0AAD4KQL9</accession>
<dbReference type="EMBL" id="JAJTJA010000009">
    <property type="protein sequence ID" value="KAH8693929.1"/>
    <property type="molecule type" value="Genomic_DNA"/>
</dbReference>
<dbReference type="InterPro" id="IPR000873">
    <property type="entry name" value="AMP-dep_synth/lig_dom"/>
</dbReference>
<dbReference type="Gene3D" id="3.30.559.10">
    <property type="entry name" value="Chloramphenicol acetyltransferase-like domain"/>
    <property type="match status" value="1"/>
</dbReference>
<feature type="domain" description="Carrier" evidence="5">
    <location>
        <begin position="731"/>
        <end position="807"/>
    </location>
</feature>
<dbReference type="GO" id="GO:0044550">
    <property type="term" value="P:secondary metabolite biosynthetic process"/>
    <property type="evidence" value="ECO:0007669"/>
    <property type="project" value="TreeGrafter"/>
</dbReference>
<dbReference type="GO" id="GO:0005737">
    <property type="term" value="C:cytoplasm"/>
    <property type="evidence" value="ECO:0007669"/>
    <property type="project" value="TreeGrafter"/>
</dbReference>
<dbReference type="Gene3D" id="1.10.1200.10">
    <property type="entry name" value="ACP-like"/>
    <property type="match status" value="1"/>
</dbReference>
<evidence type="ECO:0000256" key="4">
    <source>
        <dbReference type="ARBA" id="ARBA00029454"/>
    </source>
</evidence>
<dbReference type="NCBIfam" id="TIGR01733">
    <property type="entry name" value="AA-adenyl-dom"/>
    <property type="match status" value="1"/>
</dbReference>
<dbReference type="InterPro" id="IPR042099">
    <property type="entry name" value="ANL_N_sf"/>
</dbReference>
<dbReference type="Gene3D" id="3.40.50.12780">
    <property type="entry name" value="N-terminal domain of ligase-like"/>
    <property type="match status" value="1"/>
</dbReference>
<keyword evidence="7" id="KW-1185">Reference proteome</keyword>
<dbReference type="Gene3D" id="3.30.559.30">
    <property type="entry name" value="Nonribosomal peptide synthetase, condensation domain"/>
    <property type="match status" value="1"/>
</dbReference>
<dbReference type="Pfam" id="PF00501">
    <property type="entry name" value="AMP-binding"/>
    <property type="match status" value="1"/>
</dbReference>
<comment type="caution">
    <text evidence="6">The sequence shown here is derived from an EMBL/GenBank/DDBJ whole genome shotgun (WGS) entry which is preliminary data.</text>
</comment>
<dbReference type="SUPFAM" id="SSF52777">
    <property type="entry name" value="CoA-dependent acyltransferases"/>
    <property type="match status" value="2"/>
</dbReference>
<dbReference type="CDD" id="cd19542">
    <property type="entry name" value="CT_NRPS-like"/>
    <property type="match status" value="1"/>
</dbReference>
<evidence type="ECO:0000256" key="2">
    <source>
        <dbReference type="ARBA" id="ARBA00022553"/>
    </source>
</evidence>
<dbReference type="RefSeq" id="XP_046069599.1">
    <property type="nucleotide sequence ID" value="XM_046216741.1"/>
</dbReference>
<dbReference type="CDD" id="cd05918">
    <property type="entry name" value="A_NRPS_SidN3_like"/>
    <property type="match status" value="1"/>
</dbReference>
<comment type="similarity">
    <text evidence="4">Belongs to the NRP synthetase family.</text>
</comment>
<dbReference type="PANTHER" id="PTHR45527">
    <property type="entry name" value="NONRIBOSOMAL PEPTIDE SYNTHETASE"/>
    <property type="match status" value="1"/>
</dbReference>
<dbReference type="InterPro" id="IPR036736">
    <property type="entry name" value="ACP-like_sf"/>
</dbReference>
<dbReference type="Proteomes" id="UP001201262">
    <property type="component" value="Unassembled WGS sequence"/>
</dbReference>
<proteinExistence type="inferred from homology"/>
<dbReference type="GO" id="GO:0043041">
    <property type="term" value="P:amino acid activation for nonribosomal peptide biosynthetic process"/>
    <property type="evidence" value="ECO:0007669"/>
    <property type="project" value="TreeGrafter"/>
</dbReference>
<evidence type="ECO:0000313" key="7">
    <source>
        <dbReference type="Proteomes" id="UP001201262"/>
    </source>
</evidence>
<reference evidence="6" key="1">
    <citation type="submission" date="2021-12" db="EMBL/GenBank/DDBJ databases">
        <title>Convergent genome expansion in fungi linked to evolution of root-endophyte symbiosis.</title>
        <authorList>
            <consortium name="DOE Joint Genome Institute"/>
            <person name="Ke Y.-H."/>
            <person name="Bonito G."/>
            <person name="Liao H.-L."/>
            <person name="Looney B."/>
            <person name="Rojas-Flechas A."/>
            <person name="Nash J."/>
            <person name="Hameed K."/>
            <person name="Schadt C."/>
            <person name="Martin F."/>
            <person name="Crous P.W."/>
            <person name="Miettinen O."/>
            <person name="Magnuson J.K."/>
            <person name="Labbe J."/>
            <person name="Jacobson D."/>
            <person name="Doktycz M.J."/>
            <person name="Veneault-Fourrey C."/>
            <person name="Kuo A."/>
            <person name="Mondo S."/>
            <person name="Calhoun S."/>
            <person name="Riley R."/>
            <person name="Ohm R."/>
            <person name="LaButti K."/>
            <person name="Andreopoulos B."/>
            <person name="Pangilinan J."/>
            <person name="Nolan M."/>
            <person name="Tritt A."/>
            <person name="Clum A."/>
            <person name="Lipzen A."/>
            <person name="Daum C."/>
            <person name="Barry K."/>
            <person name="Grigoriev I.V."/>
            <person name="Vilgalys R."/>
        </authorList>
    </citation>
    <scope>NUCLEOTIDE SEQUENCE</scope>
    <source>
        <strain evidence="6">PMI_201</strain>
    </source>
</reference>
<dbReference type="GO" id="GO:0031177">
    <property type="term" value="F:phosphopantetheine binding"/>
    <property type="evidence" value="ECO:0007669"/>
    <property type="project" value="TreeGrafter"/>
</dbReference>
<keyword evidence="2" id="KW-0597">Phosphoprotein</keyword>
<dbReference type="Pfam" id="PF00550">
    <property type="entry name" value="PP-binding"/>
    <property type="match status" value="1"/>
</dbReference>
<dbReference type="InterPro" id="IPR010071">
    <property type="entry name" value="AA_adenyl_dom"/>
</dbReference>
<dbReference type="InterPro" id="IPR001242">
    <property type="entry name" value="Condensation_dom"/>
</dbReference>
<dbReference type="FunFam" id="3.40.50.12780:FF:000014">
    <property type="entry name" value="Nonribosomal peptide synthetase 1"/>
    <property type="match status" value="1"/>
</dbReference>
<dbReference type="GO" id="GO:0016874">
    <property type="term" value="F:ligase activity"/>
    <property type="evidence" value="ECO:0007669"/>
    <property type="project" value="UniProtKB-KW"/>
</dbReference>
<dbReference type="InterPro" id="IPR045851">
    <property type="entry name" value="AMP-bd_C_sf"/>
</dbReference>
<dbReference type="AlphaFoldDB" id="A0AAD4KQL9"/>
<keyword evidence="3" id="KW-0436">Ligase</keyword>
<dbReference type="Pfam" id="PF00668">
    <property type="entry name" value="Condensation"/>
    <property type="match status" value="1"/>
</dbReference>
<dbReference type="InterPro" id="IPR009081">
    <property type="entry name" value="PP-bd_ACP"/>
</dbReference>
<evidence type="ECO:0000313" key="6">
    <source>
        <dbReference type="EMBL" id="KAH8693929.1"/>
    </source>
</evidence>
<evidence type="ECO:0000259" key="5">
    <source>
        <dbReference type="PROSITE" id="PS50075"/>
    </source>
</evidence>
<name>A0AAD4KQL9_9EURO</name>